<dbReference type="GeneID" id="38113950"/>
<dbReference type="InterPro" id="IPR016163">
    <property type="entry name" value="Ald_DH_C"/>
</dbReference>
<evidence type="ECO:0000256" key="3">
    <source>
        <dbReference type="ARBA" id="ARBA00024226"/>
    </source>
</evidence>
<evidence type="ECO:0000313" key="8">
    <source>
        <dbReference type="EMBL" id="RDW86938.1"/>
    </source>
</evidence>
<organism evidence="8 9">
    <name type="scientific">Aspergillus mulundensis</name>
    <dbReference type="NCBI Taxonomy" id="1810919"/>
    <lineage>
        <taxon>Eukaryota</taxon>
        <taxon>Fungi</taxon>
        <taxon>Dikarya</taxon>
        <taxon>Ascomycota</taxon>
        <taxon>Pezizomycotina</taxon>
        <taxon>Eurotiomycetes</taxon>
        <taxon>Eurotiomycetidae</taxon>
        <taxon>Eurotiales</taxon>
        <taxon>Aspergillaceae</taxon>
        <taxon>Aspergillus</taxon>
        <taxon>Aspergillus subgen. Nidulantes</taxon>
    </lineage>
</organism>
<dbReference type="Pfam" id="PF00171">
    <property type="entry name" value="Aldedh"/>
    <property type="match status" value="1"/>
</dbReference>
<protein>
    <recommendedName>
        <fullName evidence="3">aldehyde dehydrogenase (NAD(+))</fullName>
        <ecNumber evidence="3">1.2.1.3</ecNumber>
    </recommendedName>
</protein>
<feature type="active site" evidence="5">
    <location>
        <position position="245"/>
    </location>
</feature>
<accession>A0A3D8SMA8</accession>
<dbReference type="InterPro" id="IPR016162">
    <property type="entry name" value="Ald_DH_N"/>
</dbReference>
<dbReference type="Gene3D" id="3.40.309.10">
    <property type="entry name" value="Aldehyde Dehydrogenase, Chain A, domain 2"/>
    <property type="match status" value="1"/>
</dbReference>
<dbReference type="PROSITE" id="PS00687">
    <property type="entry name" value="ALDEHYDE_DEHYDR_GLU"/>
    <property type="match status" value="1"/>
</dbReference>
<comment type="similarity">
    <text evidence="1 6">Belongs to the aldehyde dehydrogenase family.</text>
</comment>
<dbReference type="CDD" id="cd07106">
    <property type="entry name" value="ALDH_AldA-AAD23400"/>
    <property type="match status" value="1"/>
</dbReference>
<dbReference type="InterPro" id="IPR015590">
    <property type="entry name" value="Aldehyde_DH_dom"/>
</dbReference>
<gene>
    <name evidence="8" type="ORF">DSM5745_03580</name>
</gene>
<name>A0A3D8SMA8_9EURO</name>
<dbReference type="OrthoDB" id="310895at2759"/>
<sequence>MPLDTTTFHNVINGELTSTAYTRHSLNPATKKQNPNVPISREEDLNAAVDAAKTAFKTWSRTTYDERRKACLAYADSLEENKDALAALLTQEQGKPLDQSAVEVGMAIKWTRELPTIEIPENVLQDKDDVKIVQRYTPLGVCAAIVPWNFPVLLAIGKMIPAVYTGNAVIVKPSPFTPYCALKLAELAIPHFPPGVIQALSGGDDLGPMITEQPGIDKISFTGSTATGKRVMASASKTLKRVTLELGGNDAAIICDDVDIDKVIPNLAILSFLTSSQICMMIKRLYVHSKIYDEFLKKFVAFVSNFKTGPGTQEGIFIGPVQNAMQYEKAKNLFESIKLENLTAALGGTITDSEGYFIEPTIIDNPPENSRVVQEEPFAPILPVLKWHDEDDVVSRANASDTALAASVWSPDLERASGIASQLHGGSVWINSHFEVSPFAPFGGHKSSGIGVEWGLSGLLGYMNSQSVWTRKG</sequence>
<comment type="catalytic activity">
    <reaction evidence="4">
        <text>an aldehyde + NAD(+) + H2O = a carboxylate + NADH + 2 H(+)</text>
        <dbReference type="Rhea" id="RHEA:16185"/>
        <dbReference type="ChEBI" id="CHEBI:15377"/>
        <dbReference type="ChEBI" id="CHEBI:15378"/>
        <dbReference type="ChEBI" id="CHEBI:17478"/>
        <dbReference type="ChEBI" id="CHEBI:29067"/>
        <dbReference type="ChEBI" id="CHEBI:57540"/>
        <dbReference type="ChEBI" id="CHEBI:57945"/>
        <dbReference type="EC" id="1.2.1.3"/>
    </reaction>
</comment>
<dbReference type="InterPro" id="IPR016161">
    <property type="entry name" value="Ald_DH/histidinol_DH"/>
</dbReference>
<dbReference type="InterPro" id="IPR029510">
    <property type="entry name" value="Ald_DH_CS_GLU"/>
</dbReference>
<evidence type="ECO:0000313" key="9">
    <source>
        <dbReference type="Proteomes" id="UP000256690"/>
    </source>
</evidence>
<dbReference type="Proteomes" id="UP000256690">
    <property type="component" value="Unassembled WGS sequence"/>
</dbReference>
<evidence type="ECO:0000259" key="7">
    <source>
        <dbReference type="Pfam" id="PF00171"/>
    </source>
</evidence>
<dbReference type="STRING" id="1810919.A0A3D8SMA8"/>
<evidence type="ECO:0000256" key="5">
    <source>
        <dbReference type="PROSITE-ProRule" id="PRU10007"/>
    </source>
</evidence>
<dbReference type="EC" id="1.2.1.3" evidence="3"/>
<dbReference type="GO" id="GO:0004029">
    <property type="term" value="F:aldehyde dehydrogenase (NAD+) activity"/>
    <property type="evidence" value="ECO:0007669"/>
    <property type="project" value="UniProtKB-EC"/>
</dbReference>
<dbReference type="EMBL" id="PVWQ01000003">
    <property type="protein sequence ID" value="RDW86938.1"/>
    <property type="molecule type" value="Genomic_DNA"/>
</dbReference>
<dbReference type="PANTHER" id="PTHR11699">
    <property type="entry name" value="ALDEHYDE DEHYDROGENASE-RELATED"/>
    <property type="match status" value="1"/>
</dbReference>
<evidence type="ECO:0000256" key="6">
    <source>
        <dbReference type="RuleBase" id="RU003345"/>
    </source>
</evidence>
<evidence type="ECO:0000256" key="1">
    <source>
        <dbReference type="ARBA" id="ARBA00009986"/>
    </source>
</evidence>
<comment type="caution">
    <text evidence="8">The sequence shown here is derived from an EMBL/GenBank/DDBJ whole genome shotgun (WGS) entry which is preliminary data.</text>
</comment>
<dbReference type="AlphaFoldDB" id="A0A3D8SMA8"/>
<dbReference type="FunFam" id="3.40.309.10:FF:000032">
    <property type="entry name" value="Probable aldehyde dehydrogenase"/>
    <property type="match status" value="1"/>
</dbReference>
<dbReference type="InterPro" id="IPR044086">
    <property type="entry name" value="LUC3-like"/>
</dbReference>
<dbReference type="RefSeq" id="XP_026606462.1">
    <property type="nucleotide sequence ID" value="XM_026745596.1"/>
</dbReference>
<reference evidence="8 9" key="1">
    <citation type="journal article" date="2018" name="IMA Fungus">
        <title>IMA Genome-F 9: Draft genome sequence of Annulohypoxylon stygium, Aspergillus mulundensis, Berkeleyomyces basicola (syn. Thielaviopsis basicola), Ceratocystis smalleyi, two Cercospora beticola strains, Coleophoma cylindrospora, Fusarium fracticaudum, Phialophora cf. hyalina, and Morchella septimelata.</title>
        <authorList>
            <person name="Wingfield B.D."/>
            <person name="Bills G.F."/>
            <person name="Dong Y."/>
            <person name="Huang W."/>
            <person name="Nel W.J."/>
            <person name="Swalarsk-Parry B.S."/>
            <person name="Vaghefi N."/>
            <person name="Wilken P.M."/>
            <person name="An Z."/>
            <person name="de Beer Z.W."/>
            <person name="De Vos L."/>
            <person name="Chen L."/>
            <person name="Duong T.A."/>
            <person name="Gao Y."/>
            <person name="Hammerbacher A."/>
            <person name="Kikkert J.R."/>
            <person name="Li Y."/>
            <person name="Li H."/>
            <person name="Li K."/>
            <person name="Li Q."/>
            <person name="Liu X."/>
            <person name="Ma X."/>
            <person name="Naidoo K."/>
            <person name="Pethybridge S.J."/>
            <person name="Sun J."/>
            <person name="Steenkamp E.T."/>
            <person name="van der Nest M.A."/>
            <person name="van Wyk S."/>
            <person name="Wingfield M.J."/>
            <person name="Xiong C."/>
            <person name="Yue Q."/>
            <person name="Zhang X."/>
        </authorList>
    </citation>
    <scope>NUCLEOTIDE SEQUENCE [LARGE SCALE GENOMIC DNA]</scope>
    <source>
        <strain evidence="8 9">DSM 5745</strain>
    </source>
</reference>
<keyword evidence="2 6" id="KW-0560">Oxidoreductase</keyword>
<evidence type="ECO:0000256" key="2">
    <source>
        <dbReference type="ARBA" id="ARBA00023002"/>
    </source>
</evidence>
<dbReference type="Gene3D" id="3.40.605.10">
    <property type="entry name" value="Aldehyde Dehydrogenase, Chain A, domain 1"/>
    <property type="match status" value="1"/>
</dbReference>
<evidence type="ECO:0000256" key="4">
    <source>
        <dbReference type="ARBA" id="ARBA00049194"/>
    </source>
</evidence>
<proteinExistence type="inferred from homology"/>
<keyword evidence="9" id="KW-1185">Reference proteome</keyword>
<dbReference type="FunFam" id="3.40.605.10:FF:000007">
    <property type="entry name" value="NAD/NADP-dependent betaine aldehyde dehydrogenase"/>
    <property type="match status" value="1"/>
</dbReference>
<dbReference type="SUPFAM" id="SSF53720">
    <property type="entry name" value="ALDH-like"/>
    <property type="match status" value="1"/>
</dbReference>
<feature type="domain" description="Aldehyde dehydrogenase" evidence="7">
    <location>
        <begin position="23"/>
        <end position="468"/>
    </location>
</feature>